<proteinExistence type="predicted"/>
<protein>
    <submittedName>
        <fullName evidence="2">Unannotated protein</fullName>
    </submittedName>
</protein>
<evidence type="ECO:0000259" key="1">
    <source>
        <dbReference type="Pfam" id="PF12697"/>
    </source>
</evidence>
<dbReference type="InterPro" id="IPR029058">
    <property type="entry name" value="AB_hydrolase_fold"/>
</dbReference>
<sequence>MVSSLVSVDITPGVNSEKAKAITDFVNGPQSFASFEDLLTRTIEHNPTRSESSLRRGILHNAKQQPDGSWQWRYDRSNHRSPQDTSERFDRLSALWDVISQLECPMTLVRGGTSPVVDDADFAELIRRKPNCEVIVVDGAGHSVQGDRPVELAVALTRIIAA</sequence>
<organism evidence="2">
    <name type="scientific">freshwater metagenome</name>
    <dbReference type="NCBI Taxonomy" id="449393"/>
    <lineage>
        <taxon>unclassified sequences</taxon>
        <taxon>metagenomes</taxon>
        <taxon>ecological metagenomes</taxon>
    </lineage>
</organism>
<dbReference type="Gene3D" id="3.40.50.1820">
    <property type="entry name" value="alpha/beta hydrolase"/>
    <property type="match status" value="1"/>
</dbReference>
<name>A0A6J7UMJ7_9ZZZZ</name>
<feature type="domain" description="AB hydrolase-1" evidence="1">
    <location>
        <begin position="49"/>
        <end position="153"/>
    </location>
</feature>
<dbReference type="SUPFAM" id="SSF53474">
    <property type="entry name" value="alpha/beta-Hydrolases"/>
    <property type="match status" value="1"/>
</dbReference>
<dbReference type="AlphaFoldDB" id="A0A6J7UMJ7"/>
<dbReference type="InterPro" id="IPR000073">
    <property type="entry name" value="AB_hydrolase_1"/>
</dbReference>
<gene>
    <name evidence="2" type="ORF">UFOPK4345_01157</name>
</gene>
<dbReference type="EMBL" id="CAFBQV010000208">
    <property type="protein sequence ID" value="CAB5067161.1"/>
    <property type="molecule type" value="Genomic_DNA"/>
</dbReference>
<dbReference type="Pfam" id="PF12697">
    <property type="entry name" value="Abhydrolase_6"/>
    <property type="match status" value="1"/>
</dbReference>
<reference evidence="2" key="1">
    <citation type="submission" date="2020-05" db="EMBL/GenBank/DDBJ databases">
        <authorList>
            <person name="Chiriac C."/>
            <person name="Salcher M."/>
            <person name="Ghai R."/>
            <person name="Kavagutti S V."/>
        </authorList>
    </citation>
    <scope>NUCLEOTIDE SEQUENCE</scope>
</reference>
<evidence type="ECO:0000313" key="2">
    <source>
        <dbReference type="EMBL" id="CAB5067161.1"/>
    </source>
</evidence>
<accession>A0A6J7UMJ7</accession>